<dbReference type="EMBL" id="JAJEPU010000039">
    <property type="protein sequence ID" value="MCC2165522.1"/>
    <property type="molecule type" value="Genomic_DNA"/>
</dbReference>
<feature type="transmembrane region" description="Helical" evidence="1">
    <location>
        <begin position="97"/>
        <end position="118"/>
    </location>
</feature>
<accession>A0AAE3AUE0</accession>
<feature type="transmembrane region" description="Helical" evidence="1">
    <location>
        <begin position="293"/>
        <end position="316"/>
    </location>
</feature>
<keyword evidence="1" id="KW-0812">Transmembrane</keyword>
<evidence type="ECO:0000313" key="4">
    <source>
        <dbReference type="Proteomes" id="UP001198962"/>
    </source>
</evidence>
<sequence length="319" mass="35371">MNLNAKKQLSQIAWAYVLFLIVNRVASLILTFLIRVLSFALATTGILDPSFLFGTDVSMLLSLFLMYGIAFPFFVWKMNRIPSWTKTDKKTIPASDFAVLLIFCLGMTYIGNLIGQYLMAIAGSLSGTVQENPLDDLITGMHLSVVFLSTVLIAPVMEELMFRKYLVDRLAPFGQKTAVILSGLSFGLFHGNCFQFFYATMLGMVFAYLYSSTGRIRYNIALHMIINFVGGVVPIFLADNSAVSGFLSLLISIFFGAVALACMIIAIVIFCISIRKLKWFPGWIALDEPIVNVILKAPGVWFFLIMTGISFVISWISGS</sequence>
<dbReference type="Proteomes" id="UP001198962">
    <property type="component" value="Unassembled WGS sequence"/>
</dbReference>
<keyword evidence="1" id="KW-1133">Transmembrane helix</keyword>
<dbReference type="InterPro" id="IPR052710">
    <property type="entry name" value="CAAX_protease"/>
</dbReference>
<dbReference type="PANTHER" id="PTHR36435:SF1">
    <property type="entry name" value="CAAX AMINO TERMINAL PROTEASE FAMILY PROTEIN"/>
    <property type="match status" value="1"/>
</dbReference>
<keyword evidence="3" id="KW-0645">Protease</keyword>
<keyword evidence="4" id="KW-1185">Reference proteome</keyword>
<gene>
    <name evidence="3" type="ORF">LKD32_11675</name>
</gene>
<feature type="transmembrane region" description="Helical" evidence="1">
    <location>
        <begin position="249"/>
        <end position="272"/>
    </location>
</feature>
<feature type="transmembrane region" description="Helical" evidence="1">
    <location>
        <begin position="195"/>
        <end position="211"/>
    </location>
</feature>
<dbReference type="PANTHER" id="PTHR36435">
    <property type="entry name" value="SLR1288 PROTEIN"/>
    <property type="match status" value="1"/>
</dbReference>
<feature type="transmembrane region" description="Helical" evidence="1">
    <location>
        <begin position="218"/>
        <end position="237"/>
    </location>
</feature>
<name>A0AAE3AUE0_9FIRM</name>
<dbReference type="Pfam" id="PF02517">
    <property type="entry name" value="Rce1-like"/>
    <property type="match status" value="1"/>
</dbReference>
<proteinExistence type="predicted"/>
<reference evidence="3" key="1">
    <citation type="submission" date="2021-10" db="EMBL/GenBank/DDBJ databases">
        <title>Anaerobic single-cell dispensing facilitates the cultivation of human gut bacteria.</title>
        <authorList>
            <person name="Afrizal A."/>
        </authorList>
    </citation>
    <scope>NUCLEOTIDE SEQUENCE</scope>
    <source>
        <strain evidence="3">CLA-AA-H274</strain>
    </source>
</reference>
<dbReference type="GO" id="GO:0004175">
    <property type="term" value="F:endopeptidase activity"/>
    <property type="evidence" value="ECO:0007669"/>
    <property type="project" value="UniProtKB-ARBA"/>
</dbReference>
<dbReference type="InterPro" id="IPR003675">
    <property type="entry name" value="Rce1/LyrA-like_dom"/>
</dbReference>
<evidence type="ECO:0000256" key="1">
    <source>
        <dbReference type="SAM" id="Phobius"/>
    </source>
</evidence>
<dbReference type="GO" id="GO:0080120">
    <property type="term" value="P:CAAX-box protein maturation"/>
    <property type="evidence" value="ECO:0007669"/>
    <property type="project" value="UniProtKB-ARBA"/>
</dbReference>
<keyword evidence="3" id="KW-0378">Hydrolase</keyword>
<keyword evidence="1" id="KW-0472">Membrane</keyword>
<protein>
    <submittedName>
        <fullName evidence="3">CPBP family intramembrane metalloprotease</fullName>
    </submittedName>
</protein>
<keyword evidence="3" id="KW-0482">Metalloprotease</keyword>
<feature type="domain" description="CAAX prenyl protease 2/Lysostaphin resistance protein A-like" evidence="2">
    <location>
        <begin position="144"/>
        <end position="229"/>
    </location>
</feature>
<evidence type="ECO:0000259" key="2">
    <source>
        <dbReference type="Pfam" id="PF02517"/>
    </source>
</evidence>
<feature type="transmembrane region" description="Helical" evidence="1">
    <location>
        <begin position="12"/>
        <end position="37"/>
    </location>
</feature>
<dbReference type="RefSeq" id="WP_177977185.1">
    <property type="nucleotide sequence ID" value="NZ_JAJEPU010000039.1"/>
</dbReference>
<dbReference type="AlphaFoldDB" id="A0AAE3AUE0"/>
<comment type="caution">
    <text evidence="3">The sequence shown here is derived from an EMBL/GenBank/DDBJ whole genome shotgun (WGS) entry which is preliminary data.</text>
</comment>
<organism evidence="3 4">
    <name type="scientific">Brotaphodocola catenula</name>
    <dbReference type="NCBI Taxonomy" id="2885361"/>
    <lineage>
        <taxon>Bacteria</taxon>
        <taxon>Bacillati</taxon>
        <taxon>Bacillota</taxon>
        <taxon>Clostridia</taxon>
        <taxon>Lachnospirales</taxon>
        <taxon>Lachnospiraceae</taxon>
        <taxon>Brotaphodocola</taxon>
    </lineage>
</organism>
<dbReference type="GO" id="GO:0008237">
    <property type="term" value="F:metallopeptidase activity"/>
    <property type="evidence" value="ECO:0007669"/>
    <property type="project" value="UniProtKB-KW"/>
</dbReference>
<evidence type="ECO:0000313" key="3">
    <source>
        <dbReference type="EMBL" id="MCC2165522.1"/>
    </source>
</evidence>
<feature type="transmembrane region" description="Helical" evidence="1">
    <location>
        <begin position="57"/>
        <end position="76"/>
    </location>
</feature>